<evidence type="ECO:0000256" key="12">
    <source>
        <dbReference type="SAM" id="Phobius"/>
    </source>
</evidence>
<evidence type="ECO:0000256" key="9">
    <source>
        <dbReference type="ARBA" id="ARBA00022840"/>
    </source>
</evidence>
<dbReference type="InterPro" id="IPR006083">
    <property type="entry name" value="PRK/URK"/>
</dbReference>
<dbReference type="PRINTS" id="PR00478">
    <property type="entry name" value="PHRIBLKINASE"/>
</dbReference>
<keyword evidence="12" id="KW-0812">Transmembrane</keyword>
<dbReference type="AlphaFoldDB" id="A0A240E0Z4"/>
<dbReference type="Pfam" id="PF00485">
    <property type="entry name" value="PRK"/>
    <property type="match status" value="1"/>
</dbReference>
<evidence type="ECO:0000256" key="1">
    <source>
        <dbReference type="ARBA" id="ARBA00005215"/>
    </source>
</evidence>
<evidence type="ECO:0000256" key="3">
    <source>
        <dbReference type="ARBA" id="ARBA00012042"/>
    </source>
</evidence>
<proteinExistence type="inferred from homology"/>
<keyword evidence="12" id="KW-0472">Membrane</keyword>
<feature type="transmembrane region" description="Helical" evidence="12">
    <location>
        <begin position="124"/>
        <end position="145"/>
    </location>
</feature>
<feature type="transmembrane region" description="Helical" evidence="12">
    <location>
        <begin position="208"/>
        <end position="229"/>
    </location>
</feature>
<evidence type="ECO:0000256" key="2">
    <source>
        <dbReference type="ARBA" id="ARBA00009719"/>
    </source>
</evidence>
<evidence type="ECO:0000313" key="14">
    <source>
        <dbReference type="EMBL" id="SNX29115.1"/>
    </source>
</evidence>
<dbReference type="GO" id="GO:0008974">
    <property type="term" value="F:phosphoribulokinase activity"/>
    <property type="evidence" value="ECO:0007669"/>
    <property type="project" value="UniProtKB-EC"/>
</dbReference>
<accession>A0A240E0Z4</accession>
<evidence type="ECO:0000256" key="7">
    <source>
        <dbReference type="ARBA" id="ARBA00022741"/>
    </source>
</evidence>
<keyword evidence="12" id="KW-1133">Transmembrane helix</keyword>
<name>A0A240E0Z4_9BURK</name>
<keyword evidence="5" id="KW-0113">Calvin cycle</keyword>
<dbReference type="Proteomes" id="UP000218069">
    <property type="component" value="Unassembled WGS sequence"/>
</dbReference>
<keyword evidence="6" id="KW-0808">Transferase</keyword>
<keyword evidence="4" id="KW-0602">Photosynthesis</keyword>
<dbReference type="GO" id="GO:0005524">
    <property type="term" value="F:ATP binding"/>
    <property type="evidence" value="ECO:0007669"/>
    <property type="project" value="UniProtKB-KW"/>
</dbReference>
<evidence type="ECO:0000256" key="8">
    <source>
        <dbReference type="ARBA" id="ARBA00022777"/>
    </source>
</evidence>
<dbReference type="GO" id="GO:0019253">
    <property type="term" value="P:reductive pentose-phosphate cycle"/>
    <property type="evidence" value="ECO:0007669"/>
    <property type="project" value="UniProtKB-KW"/>
</dbReference>
<gene>
    <name evidence="14" type="ORF">SAMN06295945_1479</name>
</gene>
<feature type="transmembrane region" description="Helical" evidence="12">
    <location>
        <begin position="12"/>
        <end position="31"/>
    </location>
</feature>
<reference evidence="15" key="1">
    <citation type="submission" date="2017-08" db="EMBL/GenBank/DDBJ databases">
        <authorList>
            <person name="Varghese N."/>
            <person name="Submissions S."/>
        </authorList>
    </citation>
    <scope>NUCLEOTIDE SEQUENCE [LARGE SCALE GENOMIC DNA]</scope>
    <source>
        <strain evidence="15">AP-Melu-1000-B4</strain>
    </source>
</reference>
<feature type="transmembrane region" description="Helical" evidence="12">
    <location>
        <begin position="343"/>
        <end position="362"/>
    </location>
</feature>
<dbReference type="PANTHER" id="PTHR10285">
    <property type="entry name" value="URIDINE KINASE"/>
    <property type="match status" value="1"/>
</dbReference>
<dbReference type="InterPro" id="IPR006082">
    <property type="entry name" value="PRK"/>
</dbReference>
<keyword evidence="15" id="KW-1185">Reference proteome</keyword>
<evidence type="ECO:0000256" key="10">
    <source>
        <dbReference type="ARBA" id="ARBA00031382"/>
    </source>
</evidence>
<feature type="transmembrane region" description="Helical" evidence="12">
    <location>
        <begin position="310"/>
        <end position="331"/>
    </location>
</feature>
<dbReference type="Gene3D" id="3.40.50.300">
    <property type="entry name" value="P-loop containing nucleotide triphosphate hydrolases"/>
    <property type="match status" value="1"/>
</dbReference>
<feature type="transmembrane region" description="Helical" evidence="12">
    <location>
        <begin position="96"/>
        <end position="117"/>
    </location>
</feature>
<evidence type="ECO:0000313" key="15">
    <source>
        <dbReference type="Proteomes" id="UP000218069"/>
    </source>
</evidence>
<dbReference type="SUPFAM" id="SSF52540">
    <property type="entry name" value="P-loop containing nucleoside triphosphate hydrolases"/>
    <property type="match status" value="1"/>
</dbReference>
<feature type="transmembrane region" description="Helical" evidence="12">
    <location>
        <begin position="68"/>
        <end position="90"/>
    </location>
</feature>
<feature type="domain" description="Phosphoribulokinase/uridine kinase" evidence="13">
    <location>
        <begin position="379"/>
        <end position="558"/>
    </location>
</feature>
<feature type="transmembrane region" description="Helical" evidence="12">
    <location>
        <begin position="249"/>
        <end position="266"/>
    </location>
</feature>
<dbReference type="OrthoDB" id="9773443at2"/>
<evidence type="ECO:0000259" key="13">
    <source>
        <dbReference type="Pfam" id="PF00485"/>
    </source>
</evidence>
<evidence type="ECO:0000256" key="11">
    <source>
        <dbReference type="ARBA" id="ARBA00047663"/>
    </source>
</evidence>
<sequence>MVNGPNKIIKSPLFIFGLLARVILIYLTYQFTSDRQLIVSFCQLFHGIFNLTWSNFNVMDKNLFIENYGFFIGIIFSPFAIIGLALDSLFALTDKFLILSFSLVLLISDLLGLFILIKFNPKQYLIVLLAYWLSPLSLALTYWFWSPEIVSMVILMAALLMLKKKKIITSGIFLGFAAATKLATGAIFPFLAIYIWQNRSIRATLLKFLIAYAAVVGALLLMGVLIKSIAMFDKLIPEFLPPLMVQNDINESLLLYVLFLYSLWWLRRTNFTVLMTVLAVSVIVIVSFPARDLSWYVWAIPFLVFYATKTTWTGFAIVYAFMVLATVTSVMDILLNSNASLKSFFITLNYALVIILVVRMIVEGIQFNSFFRVNRRPLVFGIAGDSGSGKDTLAVALRNIFGSHSVSMMYGDAYHKWDRSGAMWRAVTHLDPKANNLSQMTSDAVSVVTGKTIYRRHYNHQVGKFTSPSPIKPNNVLIISGLHALYQHHLRSKLDVKIFLNTDDILRQYWKIRRDTSSRNHKLASLQELIKSRNKDSALYIAPQALYADIIFDLVPMNPHYLLSEDFSGEASLKLNVRIKDAMYQDALIRILIGICGLHVDWEISDEGRIFSLTVEGDVSAEDIALGAATLVPDLDALIEIERVFEANAIGIMQLIILAHTEQTLHKRILE</sequence>
<protein>
    <recommendedName>
        <fullName evidence="3">phosphoribulokinase</fullName>
        <ecNumber evidence="3">2.7.1.19</ecNumber>
    </recommendedName>
    <alternativeName>
        <fullName evidence="10">Phosphopentokinase</fullName>
    </alternativeName>
</protein>
<feature type="transmembrane region" description="Helical" evidence="12">
    <location>
        <begin position="273"/>
        <end position="290"/>
    </location>
</feature>
<keyword evidence="9" id="KW-0067">ATP-binding</keyword>
<keyword evidence="7" id="KW-0547">Nucleotide-binding</keyword>
<dbReference type="EMBL" id="OANS01000003">
    <property type="protein sequence ID" value="SNX29115.1"/>
    <property type="molecule type" value="Genomic_DNA"/>
</dbReference>
<dbReference type="EC" id="2.7.1.19" evidence="3"/>
<evidence type="ECO:0000256" key="6">
    <source>
        <dbReference type="ARBA" id="ARBA00022679"/>
    </source>
</evidence>
<evidence type="ECO:0000256" key="5">
    <source>
        <dbReference type="ARBA" id="ARBA00022567"/>
    </source>
</evidence>
<evidence type="ECO:0000256" key="4">
    <source>
        <dbReference type="ARBA" id="ARBA00022531"/>
    </source>
</evidence>
<organism evidence="14 15">
    <name type="scientific">Polynucleobacter meluiroseus</name>
    <dbReference type="NCBI Taxonomy" id="1938814"/>
    <lineage>
        <taxon>Bacteria</taxon>
        <taxon>Pseudomonadati</taxon>
        <taxon>Pseudomonadota</taxon>
        <taxon>Betaproteobacteria</taxon>
        <taxon>Burkholderiales</taxon>
        <taxon>Burkholderiaceae</taxon>
        <taxon>Polynucleobacter</taxon>
    </lineage>
</organism>
<comment type="pathway">
    <text evidence="1">Carbohydrate biosynthesis; Calvin cycle.</text>
</comment>
<keyword evidence="8 14" id="KW-0418">Kinase</keyword>
<comment type="similarity">
    <text evidence="2">Belongs to the phosphoribulokinase family.</text>
</comment>
<comment type="catalytic activity">
    <reaction evidence="11">
        <text>D-ribulose 5-phosphate + ATP = D-ribulose 1,5-bisphosphate + ADP + H(+)</text>
        <dbReference type="Rhea" id="RHEA:19365"/>
        <dbReference type="ChEBI" id="CHEBI:15378"/>
        <dbReference type="ChEBI" id="CHEBI:30616"/>
        <dbReference type="ChEBI" id="CHEBI:57870"/>
        <dbReference type="ChEBI" id="CHEBI:58121"/>
        <dbReference type="ChEBI" id="CHEBI:456216"/>
        <dbReference type="EC" id="2.7.1.19"/>
    </reaction>
</comment>
<feature type="transmembrane region" description="Helical" evidence="12">
    <location>
        <begin position="167"/>
        <end position="196"/>
    </location>
</feature>
<dbReference type="RefSeq" id="WP_096673821.1">
    <property type="nucleotide sequence ID" value="NZ_OANS01000003.1"/>
</dbReference>
<feature type="transmembrane region" description="Helical" evidence="12">
    <location>
        <begin position="37"/>
        <end position="56"/>
    </location>
</feature>
<dbReference type="InterPro" id="IPR027417">
    <property type="entry name" value="P-loop_NTPase"/>
</dbReference>